<gene>
    <name evidence="1" type="ORF">DW856_04045</name>
</gene>
<dbReference type="Pfam" id="PF00132">
    <property type="entry name" value="Hexapep"/>
    <property type="match status" value="1"/>
</dbReference>
<dbReference type="SUPFAM" id="SSF51161">
    <property type="entry name" value="Trimeric LpxA-like enzymes"/>
    <property type="match status" value="1"/>
</dbReference>
<dbReference type="EMBL" id="QSHO01000003">
    <property type="protein sequence ID" value="RHC19074.1"/>
    <property type="molecule type" value="Genomic_DNA"/>
</dbReference>
<dbReference type="InterPro" id="IPR011004">
    <property type="entry name" value="Trimer_LpxA-like_sf"/>
</dbReference>
<dbReference type="RefSeq" id="WP_118597175.1">
    <property type="nucleotide sequence ID" value="NZ_QSHO01000003.1"/>
</dbReference>
<evidence type="ECO:0000313" key="1">
    <source>
        <dbReference type="EMBL" id="RHC19074.1"/>
    </source>
</evidence>
<reference evidence="1 2" key="1">
    <citation type="submission" date="2018-08" db="EMBL/GenBank/DDBJ databases">
        <title>A genome reference for cultivated species of the human gut microbiota.</title>
        <authorList>
            <person name="Zou Y."/>
            <person name="Xue W."/>
            <person name="Luo G."/>
        </authorList>
    </citation>
    <scope>NUCLEOTIDE SEQUENCE [LARGE SCALE GENOMIC DNA]</scope>
    <source>
        <strain evidence="1 2">AM37-1AC</strain>
    </source>
</reference>
<dbReference type="Gene3D" id="2.160.10.10">
    <property type="entry name" value="Hexapeptide repeat proteins"/>
    <property type="match status" value="1"/>
</dbReference>
<evidence type="ECO:0000313" key="2">
    <source>
        <dbReference type="Proteomes" id="UP000283513"/>
    </source>
</evidence>
<dbReference type="InterPro" id="IPR050484">
    <property type="entry name" value="Transf_Hexapept/Carb_Anhydrase"/>
</dbReference>
<proteinExistence type="predicted"/>
<protein>
    <submittedName>
        <fullName evidence="1">Gamma carbonic anhydrase family protein</fullName>
    </submittedName>
</protein>
<sequence>MAYYLAEGAIVKGDVTIGEDSGIWYHATVRGDTEKITIGSRTNIQDNAVLHVGAGHALTIGNDVTIGHSAIVHGCTVGNNTLIGMGAIILNGAVIGNNCIIGAGALVTQNMEIPDGSLAFGNPAKIKRKLTEEEIASNRDNALLYVKEAKDQLMQM</sequence>
<dbReference type="PANTHER" id="PTHR13061:SF29">
    <property type="entry name" value="GAMMA CARBONIC ANHYDRASE-LIKE 1, MITOCHONDRIAL-RELATED"/>
    <property type="match status" value="1"/>
</dbReference>
<dbReference type="PANTHER" id="PTHR13061">
    <property type="entry name" value="DYNACTIN SUBUNIT P25"/>
    <property type="match status" value="1"/>
</dbReference>
<dbReference type="InterPro" id="IPR001451">
    <property type="entry name" value="Hexapep"/>
</dbReference>
<dbReference type="InterPro" id="IPR047324">
    <property type="entry name" value="LbH_gamma_CA-like"/>
</dbReference>
<comment type="caution">
    <text evidence="1">The sequence shown here is derived from an EMBL/GenBank/DDBJ whole genome shotgun (WGS) entry which is preliminary data.</text>
</comment>
<accession>A0A413ZAM2</accession>
<name>A0A413ZAM2_9FIRM</name>
<organism evidence="1 2">
    <name type="scientific">Roseburia intestinalis</name>
    <dbReference type="NCBI Taxonomy" id="166486"/>
    <lineage>
        <taxon>Bacteria</taxon>
        <taxon>Bacillati</taxon>
        <taxon>Bacillota</taxon>
        <taxon>Clostridia</taxon>
        <taxon>Lachnospirales</taxon>
        <taxon>Lachnospiraceae</taxon>
        <taxon>Roseburia</taxon>
    </lineage>
</organism>
<dbReference type="AlphaFoldDB" id="A0A413ZAM2"/>
<dbReference type="CDD" id="cd04645">
    <property type="entry name" value="LbH_gamma_CA_like"/>
    <property type="match status" value="1"/>
</dbReference>
<dbReference type="Proteomes" id="UP000283513">
    <property type="component" value="Unassembled WGS sequence"/>
</dbReference>